<keyword evidence="4 6" id="KW-0238">DNA-binding</keyword>
<gene>
    <name evidence="7" type="ORF">ERS852573_03185</name>
</gene>
<dbReference type="Pfam" id="PF00872">
    <property type="entry name" value="Transposase_mut"/>
    <property type="match status" value="1"/>
</dbReference>
<dbReference type="PANTHER" id="PTHR33217:SF8">
    <property type="entry name" value="MUTATOR FAMILY TRANSPOSASE"/>
    <property type="match status" value="1"/>
</dbReference>
<dbReference type="EMBL" id="CYXO01000040">
    <property type="protein sequence ID" value="CUN28477.1"/>
    <property type="molecule type" value="Genomic_DNA"/>
</dbReference>
<dbReference type="GO" id="GO:0004803">
    <property type="term" value="F:transposase activity"/>
    <property type="evidence" value="ECO:0007669"/>
    <property type="project" value="UniProtKB-UniRule"/>
</dbReference>
<evidence type="ECO:0000256" key="4">
    <source>
        <dbReference type="ARBA" id="ARBA00023125"/>
    </source>
</evidence>
<dbReference type="RefSeq" id="WP_055215580.1">
    <property type="nucleotide sequence ID" value="NZ_CYXO01000040.1"/>
</dbReference>
<evidence type="ECO:0000256" key="1">
    <source>
        <dbReference type="ARBA" id="ARBA00002190"/>
    </source>
</evidence>
<dbReference type="InterPro" id="IPR001207">
    <property type="entry name" value="Transposase_mutator"/>
</dbReference>
<comment type="similarity">
    <text evidence="2 6">Belongs to the transposase mutator family.</text>
</comment>
<evidence type="ECO:0000256" key="5">
    <source>
        <dbReference type="ARBA" id="ARBA00023172"/>
    </source>
</evidence>
<dbReference type="OrthoDB" id="9779930at2"/>
<dbReference type="PROSITE" id="PS01007">
    <property type="entry name" value="TRANSPOSASE_MUTATOR"/>
    <property type="match status" value="1"/>
</dbReference>
<dbReference type="AlphaFoldDB" id="A0A173VQQ5"/>
<evidence type="ECO:0000256" key="3">
    <source>
        <dbReference type="ARBA" id="ARBA00022578"/>
    </source>
</evidence>
<keyword evidence="5 6" id="KW-0233">DNA recombination</keyword>
<dbReference type="PANTHER" id="PTHR33217">
    <property type="entry name" value="TRANSPOSASE FOR INSERTION SEQUENCE ELEMENT IS1081"/>
    <property type="match status" value="1"/>
</dbReference>
<sequence length="413" mass="47964">MARRRKMTPERREFINGLLEHYQPTDAQDVQEMLKDLLGDTLQGMLEAEMDQKLGYSKYDYQNKETDDSRNGYSHKTVTSSMGDIDLDIPRDRRGEFEPQIVKKHQTDISNIEDQVLSMYAKGMTTRDISTHLSNVYGVDASAEMISHMTDRILPIAKEWQNRPLEKKYAIVFMDAIHFYVREDNRTVKKAVYVAIGIRLSGQKEVLGMWIGGNESAKYWLGVLNEIKNRGVEDIMIVSVDGLTGFVDAIHAVFPLAEIQRCIVHQIRYSTKFISYKDIRAFMKDLKLVYKADTEQLALEALDMLEENWGGKYPSSIASWRNNWPQLSTYFKYPGEIRKLIYTTNSIENFNRQLRKVTKSKTIFPTDDSLFKSLYLAMTDITKKWTGKTWDWGQTLDQLCIYFGDRIQPEDLE</sequence>
<evidence type="ECO:0000256" key="2">
    <source>
        <dbReference type="ARBA" id="ARBA00010961"/>
    </source>
</evidence>
<organism evidence="7 8">
    <name type="scientific">Dorea longicatena</name>
    <dbReference type="NCBI Taxonomy" id="88431"/>
    <lineage>
        <taxon>Bacteria</taxon>
        <taxon>Bacillati</taxon>
        <taxon>Bacillota</taxon>
        <taxon>Clostridia</taxon>
        <taxon>Lachnospirales</taxon>
        <taxon>Lachnospiraceae</taxon>
        <taxon>Dorea</taxon>
    </lineage>
</organism>
<dbReference type="NCBIfam" id="NF033543">
    <property type="entry name" value="transpos_IS256"/>
    <property type="match status" value="1"/>
</dbReference>
<keyword evidence="6" id="KW-0814">Transposable element</keyword>
<protein>
    <recommendedName>
        <fullName evidence="6">Mutator family transposase</fullName>
    </recommendedName>
</protein>
<evidence type="ECO:0000313" key="7">
    <source>
        <dbReference type="EMBL" id="CUN28477.1"/>
    </source>
</evidence>
<dbReference type="GO" id="GO:0006313">
    <property type="term" value="P:DNA transposition"/>
    <property type="evidence" value="ECO:0007669"/>
    <property type="project" value="UniProtKB-UniRule"/>
</dbReference>
<reference evidence="7 8" key="1">
    <citation type="submission" date="2015-09" db="EMBL/GenBank/DDBJ databases">
        <authorList>
            <consortium name="Pathogen Informatics"/>
        </authorList>
    </citation>
    <scope>NUCLEOTIDE SEQUENCE [LARGE SCALE GENOMIC DNA]</scope>
    <source>
        <strain evidence="7 8">2789STDY5834961</strain>
    </source>
</reference>
<comment type="function">
    <text evidence="1 6">Required for the transposition of the insertion element.</text>
</comment>
<dbReference type="Proteomes" id="UP000095597">
    <property type="component" value="Unassembled WGS sequence"/>
</dbReference>
<name>A0A173VQQ5_9FIRM</name>
<proteinExistence type="inferred from homology"/>
<accession>A0A173VQQ5</accession>
<evidence type="ECO:0000313" key="8">
    <source>
        <dbReference type="Proteomes" id="UP000095597"/>
    </source>
</evidence>
<keyword evidence="3 6" id="KW-0815">Transposition</keyword>
<dbReference type="GO" id="GO:0003677">
    <property type="term" value="F:DNA binding"/>
    <property type="evidence" value="ECO:0007669"/>
    <property type="project" value="UniProtKB-UniRule"/>
</dbReference>
<evidence type="ECO:0000256" key="6">
    <source>
        <dbReference type="RuleBase" id="RU365089"/>
    </source>
</evidence>